<evidence type="ECO:0000256" key="4">
    <source>
        <dbReference type="ARBA" id="ARBA00023088"/>
    </source>
</evidence>
<feature type="compositionally biased region" description="Basic and acidic residues" evidence="5">
    <location>
        <begin position="76"/>
        <end position="125"/>
    </location>
</feature>
<proteinExistence type="predicted"/>
<comment type="caution">
    <text evidence="9">The sequence shown here is derived from an EMBL/GenBank/DDBJ whole genome shotgun (WGS) entry which is preliminary data.</text>
</comment>
<reference evidence="9 10" key="1">
    <citation type="submission" date="2021-03" db="EMBL/GenBank/DDBJ databases">
        <title>Enterococcal diversity collection.</title>
        <authorList>
            <person name="Gilmore M.S."/>
            <person name="Schwartzman J."/>
            <person name="Van Tyne D."/>
            <person name="Martin M."/>
            <person name="Earl A.M."/>
            <person name="Manson A.L."/>
            <person name="Straub T."/>
            <person name="Salamzade R."/>
            <person name="Saavedra J."/>
            <person name="Lebreton F."/>
            <person name="Prichula J."/>
            <person name="Schaufler K."/>
            <person name="Gaca A."/>
            <person name="Sgardioli B."/>
            <person name="Wagenaar J."/>
            <person name="Strong T."/>
        </authorList>
    </citation>
    <scope>NUCLEOTIDE SEQUENCE [LARGE SCALE GENOMIC DNA]</scope>
    <source>
        <strain evidence="9 10">669A</strain>
    </source>
</reference>
<keyword evidence="6" id="KW-1133">Transmembrane helix</keyword>
<name>A0ABS3L7D5_9ENTE</name>
<evidence type="ECO:0000256" key="3">
    <source>
        <dbReference type="ARBA" id="ARBA00022729"/>
    </source>
</evidence>
<evidence type="ECO:0000256" key="7">
    <source>
        <dbReference type="SAM" id="SignalP"/>
    </source>
</evidence>
<accession>A0ABS3L7D5</accession>
<keyword evidence="4" id="KW-0572">Peptidoglycan-anchor</keyword>
<keyword evidence="6" id="KW-0812">Transmembrane</keyword>
<sequence length="359" mass="39648">MKKVVLFSLLVLFVPIAAFAETTESVPNATTATNATQEQTIDSMPAVEETIDSDLTTNSSTPEAVNDDATTASTVEENKVPDETTEDTTKESTTESTGTKESETPEVKDETKESEEPAEKEKPKEYTPAVIRDLLSKDNYGIDQTELAGYTDQQLASAWQLFERYNYDIIGMDMGTYVRVLRMVHKDKVISWEATEKALAFNPNLYTTCDELIQNVDQLYNYIQVLYPAGNGFVALSHYSKEELVHMLNHLAPAQQDLIRQHGSLFAGVVNWIQASSHGNAPIDNGPRKNEKSENTGTQNVVTTTKPTPVTAKKAEVQTTAQKEYPKTGEKTTVYLTVAGGIIIILAGCILVFKKKRAH</sequence>
<evidence type="ECO:0000256" key="2">
    <source>
        <dbReference type="ARBA" id="ARBA00022525"/>
    </source>
</evidence>
<keyword evidence="6" id="KW-0472">Membrane</keyword>
<evidence type="ECO:0000256" key="6">
    <source>
        <dbReference type="SAM" id="Phobius"/>
    </source>
</evidence>
<evidence type="ECO:0000313" key="9">
    <source>
        <dbReference type="EMBL" id="MBO1304968.1"/>
    </source>
</evidence>
<feature type="compositionally biased region" description="Polar residues" evidence="5">
    <location>
        <begin position="53"/>
        <end position="75"/>
    </location>
</feature>
<keyword evidence="2" id="KW-0964">Secreted</keyword>
<dbReference type="InterPro" id="IPR019931">
    <property type="entry name" value="LPXTG_anchor"/>
</dbReference>
<evidence type="ECO:0000256" key="1">
    <source>
        <dbReference type="ARBA" id="ARBA00022512"/>
    </source>
</evidence>
<keyword evidence="1" id="KW-0134">Cell wall</keyword>
<dbReference type="PROSITE" id="PS50847">
    <property type="entry name" value="GRAM_POS_ANCHORING"/>
    <property type="match status" value="1"/>
</dbReference>
<dbReference type="NCBIfam" id="TIGR01167">
    <property type="entry name" value="LPXTG_anchor"/>
    <property type="match status" value="1"/>
</dbReference>
<dbReference type="Proteomes" id="UP000664601">
    <property type="component" value="Unassembled WGS sequence"/>
</dbReference>
<dbReference type="EMBL" id="JAFREM010000004">
    <property type="protein sequence ID" value="MBO1304968.1"/>
    <property type="molecule type" value="Genomic_DNA"/>
</dbReference>
<gene>
    <name evidence="9" type="ORF">JZO70_02260</name>
</gene>
<feature type="region of interest" description="Disordered" evidence="5">
    <location>
        <begin position="53"/>
        <end position="130"/>
    </location>
</feature>
<organism evidence="9 10">
    <name type="scientific">Candidatus Enterococcus moelleringii</name>
    <dbReference type="NCBI Taxonomy" id="2815325"/>
    <lineage>
        <taxon>Bacteria</taxon>
        <taxon>Bacillati</taxon>
        <taxon>Bacillota</taxon>
        <taxon>Bacilli</taxon>
        <taxon>Lactobacillales</taxon>
        <taxon>Enterococcaceae</taxon>
        <taxon>Enterococcus</taxon>
    </lineage>
</organism>
<feature type="chain" id="PRO_5045089846" evidence="7">
    <location>
        <begin position="21"/>
        <end position="359"/>
    </location>
</feature>
<evidence type="ECO:0000256" key="5">
    <source>
        <dbReference type="SAM" id="MobiDB-lite"/>
    </source>
</evidence>
<feature type="signal peptide" evidence="7">
    <location>
        <begin position="1"/>
        <end position="20"/>
    </location>
</feature>
<dbReference type="Pfam" id="PF00746">
    <property type="entry name" value="Gram_pos_anchor"/>
    <property type="match status" value="1"/>
</dbReference>
<feature type="region of interest" description="Disordered" evidence="5">
    <location>
        <begin position="280"/>
        <end position="304"/>
    </location>
</feature>
<protein>
    <submittedName>
        <fullName evidence="9">LPXTG cell wall anchor domain-containing protein</fullName>
    </submittedName>
</protein>
<evidence type="ECO:0000313" key="10">
    <source>
        <dbReference type="Proteomes" id="UP000664601"/>
    </source>
</evidence>
<evidence type="ECO:0000259" key="8">
    <source>
        <dbReference type="PROSITE" id="PS50847"/>
    </source>
</evidence>
<dbReference type="RefSeq" id="WP_207671914.1">
    <property type="nucleotide sequence ID" value="NZ_JAFREM010000004.1"/>
</dbReference>
<keyword evidence="10" id="KW-1185">Reference proteome</keyword>
<feature type="domain" description="Gram-positive cocci surface proteins LPxTG" evidence="8">
    <location>
        <begin position="325"/>
        <end position="359"/>
    </location>
</feature>
<keyword evidence="3 7" id="KW-0732">Signal</keyword>
<feature type="transmembrane region" description="Helical" evidence="6">
    <location>
        <begin position="334"/>
        <end position="353"/>
    </location>
</feature>